<dbReference type="Proteomes" id="UP001183390">
    <property type="component" value="Unassembled WGS sequence"/>
</dbReference>
<evidence type="ECO:0000313" key="1">
    <source>
        <dbReference type="EMBL" id="MDT0332056.1"/>
    </source>
</evidence>
<reference evidence="2" key="1">
    <citation type="submission" date="2023-07" db="EMBL/GenBank/DDBJ databases">
        <title>30 novel species of actinomycetes from the DSMZ collection.</title>
        <authorList>
            <person name="Nouioui I."/>
        </authorList>
    </citation>
    <scope>NUCLEOTIDE SEQUENCE [LARGE SCALE GENOMIC DNA]</scope>
    <source>
        <strain evidence="2">DSM 44743</strain>
    </source>
</reference>
<organism evidence="1 2">
    <name type="scientific">Nocardiopsis lambiniae</name>
    <dbReference type="NCBI Taxonomy" id="3075539"/>
    <lineage>
        <taxon>Bacteria</taxon>
        <taxon>Bacillati</taxon>
        <taxon>Actinomycetota</taxon>
        <taxon>Actinomycetes</taxon>
        <taxon>Streptosporangiales</taxon>
        <taxon>Nocardiopsidaceae</taxon>
        <taxon>Nocardiopsis</taxon>
    </lineage>
</organism>
<protein>
    <submittedName>
        <fullName evidence="1">Uncharacterized protein</fullName>
    </submittedName>
</protein>
<keyword evidence="2" id="KW-1185">Reference proteome</keyword>
<sequence length="162" mass="17827">MAGVALAVLAPVGAHADSTVRKDLVAAKRATAKYQDEARAIADGYIPSDECVESPEGVMGYHYVNPYLIDRELDPRTPEVLVYQPDGYGGRKLVALEYFYVDADQDVETDDDRPYLFGRPFDGPDEGPAPGLPVNYTLHVWLWQHNPSGLFSPWNPAGSCEV</sequence>
<dbReference type="EMBL" id="JAVREP010000034">
    <property type="protein sequence ID" value="MDT0332056.1"/>
    <property type="molecule type" value="Genomic_DNA"/>
</dbReference>
<proteinExistence type="predicted"/>
<dbReference type="RefSeq" id="WP_311514491.1">
    <property type="nucleotide sequence ID" value="NZ_JAVREP010000034.1"/>
</dbReference>
<name>A0ABU2MH83_9ACTN</name>
<accession>A0ABU2MH83</accession>
<gene>
    <name evidence="1" type="ORF">RM479_26910</name>
</gene>
<comment type="caution">
    <text evidence="1">The sequence shown here is derived from an EMBL/GenBank/DDBJ whole genome shotgun (WGS) entry which is preliminary data.</text>
</comment>
<evidence type="ECO:0000313" key="2">
    <source>
        <dbReference type="Proteomes" id="UP001183390"/>
    </source>
</evidence>